<dbReference type="AlphaFoldDB" id="A0A1G6W0Y9"/>
<dbReference type="Pfam" id="PF00924">
    <property type="entry name" value="MS_channel_2nd"/>
    <property type="match status" value="1"/>
</dbReference>
<dbReference type="InterPro" id="IPR023408">
    <property type="entry name" value="MscS_beta-dom_sf"/>
</dbReference>
<evidence type="ECO:0000313" key="10">
    <source>
        <dbReference type="Proteomes" id="UP000324021"/>
    </source>
</evidence>
<dbReference type="InterPro" id="IPR006685">
    <property type="entry name" value="MscS_channel_2nd"/>
</dbReference>
<dbReference type="OrthoDB" id="313107at2157"/>
<comment type="subcellular location">
    <subcellularLocation>
        <location evidence="1">Membrane</location>
    </subcellularLocation>
</comment>
<accession>A0A1G6W0Y9</accession>
<keyword evidence="9" id="KW-1185">Reference proteome</keyword>
<evidence type="ECO:0000313" key="9">
    <source>
        <dbReference type="Proteomes" id="UP000199320"/>
    </source>
</evidence>
<sequence length="255" mass="27854">MVAWQPLLNEPAVIAAAVLALGLIVGYFVGRLNEELLSASGVPDAVEGTPFERTAQSLGTSTVEIIARLSSWFIYGIAVLTAIHIAQLLDTNAFWLRVTEFIPQLFIAVLVLIIGFIVADKSELVVSEYLRGVKLPEVSIIPKLVKYSVLYVTFIIALGQIGVHVLALLILLTVYAVGVVIVGTVAFKDFLVSSAAGIYLLLNQPYGIGDQVRIGDQRGIVQEVDLFVTKIEDDSEEYIVPNRKVFEDGIVRIRE</sequence>
<name>A0A1G6W0Y9_9EURY</name>
<dbReference type="EMBL" id="FMZP01000033">
    <property type="protein sequence ID" value="SDD59501.1"/>
    <property type="molecule type" value="Genomic_DNA"/>
</dbReference>
<feature type="domain" description="Mechanosensitive ion channel MscS" evidence="6">
    <location>
        <begin position="195"/>
        <end position="248"/>
    </location>
</feature>
<dbReference type="InterPro" id="IPR010920">
    <property type="entry name" value="LSM_dom_sf"/>
</dbReference>
<dbReference type="PANTHER" id="PTHR30221">
    <property type="entry name" value="SMALL-CONDUCTANCE MECHANOSENSITIVE CHANNEL"/>
    <property type="match status" value="1"/>
</dbReference>
<dbReference type="STRING" id="392421.SAMN04488694_107162"/>
<reference evidence="9 10" key="1">
    <citation type="submission" date="2016-10" db="EMBL/GenBank/DDBJ databases">
        <authorList>
            <person name="Varghese N."/>
            <person name="Submissions S."/>
        </authorList>
    </citation>
    <scope>NUCLEOTIDE SEQUENCE [LARGE SCALE GENOMIC DNA]</scope>
    <source>
        <strain evidence="7 10">CDM_1</strain>
        <strain evidence="9">CDM_6</strain>
    </source>
</reference>
<reference evidence="8" key="2">
    <citation type="submission" date="2016-10" db="EMBL/GenBank/DDBJ databases">
        <authorList>
            <person name="de Groot N.N."/>
        </authorList>
    </citation>
    <scope>NUCLEOTIDE SEQUENCE [LARGE SCALE GENOMIC DNA]</scope>
    <source>
        <strain evidence="8">CDM_6</strain>
    </source>
</reference>
<dbReference type="EMBL" id="FOIC01000007">
    <property type="protein sequence ID" value="SET50283.1"/>
    <property type="molecule type" value="Genomic_DNA"/>
</dbReference>
<evidence type="ECO:0000259" key="6">
    <source>
        <dbReference type="Pfam" id="PF00924"/>
    </source>
</evidence>
<evidence type="ECO:0000313" key="7">
    <source>
        <dbReference type="EMBL" id="SDD59501.1"/>
    </source>
</evidence>
<dbReference type="Proteomes" id="UP000324021">
    <property type="component" value="Unassembled WGS sequence"/>
</dbReference>
<dbReference type="Gene3D" id="1.10.287.1260">
    <property type="match status" value="1"/>
</dbReference>
<dbReference type="InterPro" id="IPR008910">
    <property type="entry name" value="MSC_TM_helix"/>
</dbReference>
<evidence type="ECO:0000256" key="5">
    <source>
        <dbReference type="SAM" id="Phobius"/>
    </source>
</evidence>
<dbReference type="PANTHER" id="PTHR30221:SF20">
    <property type="entry name" value="SMALL-CONDUCTANCE MECHANOSENSITIVE CHANNEL"/>
    <property type="match status" value="1"/>
</dbReference>
<dbReference type="Gene3D" id="2.30.30.60">
    <property type="match status" value="1"/>
</dbReference>
<dbReference type="Pfam" id="PF05552">
    <property type="entry name" value="MS_channel_1st_1"/>
    <property type="match status" value="1"/>
</dbReference>
<evidence type="ECO:0000313" key="8">
    <source>
        <dbReference type="EMBL" id="SET50283.1"/>
    </source>
</evidence>
<dbReference type="Proteomes" id="UP000199320">
    <property type="component" value="Unassembled WGS sequence"/>
</dbReference>
<evidence type="ECO:0000256" key="3">
    <source>
        <dbReference type="ARBA" id="ARBA00022989"/>
    </source>
</evidence>
<feature type="transmembrane region" description="Helical" evidence="5">
    <location>
        <begin position="101"/>
        <end position="119"/>
    </location>
</feature>
<protein>
    <submittedName>
        <fullName evidence="7">Conserved TM helix</fullName>
    </submittedName>
</protein>
<evidence type="ECO:0000256" key="4">
    <source>
        <dbReference type="ARBA" id="ARBA00023136"/>
    </source>
</evidence>
<dbReference type="SUPFAM" id="SSF50182">
    <property type="entry name" value="Sm-like ribonucleoproteins"/>
    <property type="match status" value="1"/>
</dbReference>
<keyword evidence="4 5" id="KW-0472">Membrane</keyword>
<organism evidence="7 10">
    <name type="scientific">Natrinema hispanicum</name>
    <dbReference type="NCBI Taxonomy" id="392421"/>
    <lineage>
        <taxon>Archaea</taxon>
        <taxon>Methanobacteriati</taxon>
        <taxon>Methanobacteriota</taxon>
        <taxon>Stenosarchaea group</taxon>
        <taxon>Halobacteria</taxon>
        <taxon>Halobacteriales</taxon>
        <taxon>Natrialbaceae</taxon>
        <taxon>Natrinema</taxon>
    </lineage>
</organism>
<evidence type="ECO:0000256" key="1">
    <source>
        <dbReference type="ARBA" id="ARBA00004370"/>
    </source>
</evidence>
<feature type="transmembrane region" description="Helical" evidence="5">
    <location>
        <begin position="72"/>
        <end position="89"/>
    </location>
</feature>
<feature type="transmembrane region" description="Helical" evidence="5">
    <location>
        <begin position="140"/>
        <end position="159"/>
    </location>
</feature>
<evidence type="ECO:0000256" key="2">
    <source>
        <dbReference type="ARBA" id="ARBA00022692"/>
    </source>
</evidence>
<feature type="transmembrane region" description="Helical" evidence="5">
    <location>
        <begin position="12"/>
        <end position="30"/>
    </location>
</feature>
<keyword evidence="3 5" id="KW-1133">Transmembrane helix</keyword>
<dbReference type="RefSeq" id="WP_092932378.1">
    <property type="nucleotide sequence ID" value="NZ_FMZP01000033.1"/>
</dbReference>
<dbReference type="InterPro" id="IPR045275">
    <property type="entry name" value="MscS_archaea/bacteria_type"/>
</dbReference>
<feature type="transmembrane region" description="Helical" evidence="5">
    <location>
        <begin position="165"/>
        <end position="187"/>
    </location>
</feature>
<keyword evidence="2 5" id="KW-0812">Transmembrane</keyword>
<gene>
    <name evidence="8" type="ORF">SAMN04488694_107162</name>
    <name evidence="7" type="ORF">SAMN05192552_103315</name>
</gene>
<dbReference type="GO" id="GO:0016020">
    <property type="term" value="C:membrane"/>
    <property type="evidence" value="ECO:0007669"/>
    <property type="project" value="UniProtKB-SubCell"/>
</dbReference>
<proteinExistence type="predicted"/>
<dbReference type="GO" id="GO:0008381">
    <property type="term" value="F:mechanosensitive monoatomic ion channel activity"/>
    <property type="evidence" value="ECO:0007669"/>
    <property type="project" value="InterPro"/>
</dbReference>